<dbReference type="InterPro" id="IPR033714">
    <property type="entry name" value="tRNA_bind_bactPheRS"/>
</dbReference>
<dbReference type="EMBL" id="VJXW01000016">
    <property type="protein sequence ID" value="TRW24025.1"/>
    <property type="molecule type" value="Genomic_DNA"/>
</dbReference>
<evidence type="ECO:0000256" key="10">
    <source>
        <dbReference type="ARBA" id="ARBA00022842"/>
    </source>
</evidence>
<dbReference type="GO" id="GO:0006432">
    <property type="term" value="P:phenylalanyl-tRNA aminoacylation"/>
    <property type="evidence" value="ECO:0007669"/>
    <property type="project" value="UniProtKB-UniRule"/>
</dbReference>
<dbReference type="InterPro" id="IPR009061">
    <property type="entry name" value="DNA-bd_dom_put_sf"/>
</dbReference>
<dbReference type="HAMAP" id="MF_00283">
    <property type="entry name" value="Phe_tRNA_synth_beta1"/>
    <property type="match status" value="1"/>
</dbReference>
<dbReference type="GO" id="GO:0005524">
    <property type="term" value="F:ATP binding"/>
    <property type="evidence" value="ECO:0007669"/>
    <property type="project" value="UniProtKB-UniRule"/>
</dbReference>
<dbReference type="Pfam" id="PF03483">
    <property type="entry name" value="B3_4"/>
    <property type="match status" value="1"/>
</dbReference>
<evidence type="ECO:0000256" key="14">
    <source>
        <dbReference type="ARBA" id="ARBA00049255"/>
    </source>
</evidence>
<comment type="similarity">
    <text evidence="2 15">Belongs to the phenylalanyl-tRNA synthetase beta subunit family. Type 1 subfamily.</text>
</comment>
<evidence type="ECO:0000256" key="12">
    <source>
        <dbReference type="ARBA" id="ARBA00022917"/>
    </source>
</evidence>
<keyword evidence="7 15" id="KW-0479">Metal-binding</keyword>
<keyword evidence="5 16" id="KW-0820">tRNA-binding</keyword>
<dbReference type="Pfam" id="PF03484">
    <property type="entry name" value="B5"/>
    <property type="match status" value="1"/>
</dbReference>
<dbReference type="InterPro" id="IPR045060">
    <property type="entry name" value="Phe-tRNA-ligase_IIc_bsu"/>
</dbReference>
<evidence type="ECO:0000259" key="18">
    <source>
        <dbReference type="PROSITE" id="PS51447"/>
    </source>
</evidence>
<dbReference type="FunFam" id="3.50.40.10:FF:000001">
    <property type="entry name" value="Phenylalanine--tRNA ligase beta subunit"/>
    <property type="match status" value="1"/>
</dbReference>
<evidence type="ECO:0000256" key="5">
    <source>
        <dbReference type="ARBA" id="ARBA00022555"/>
    </source>
</evidence>
<keyword evidence="13 15" id="KW-0030">Aminoacyl-tRNA synthetase</keyword>
<sequence>MRVPYKWIKDYVDIDVTGQEFADGMTMTGTKSETVEYPGEEINNVVVGKIVDIRPHENADKLVITTIDVGKGENLQIVTGAKNVSVGDVVPVALDGSTLPKGVKINKGELRGVMSNGMLCSAKELGIEEKYVDEKSKNGIWLLDGSLTLGQDIKEALMLDDAIVEFELTSNRPDCMSMLGIAKETAATFKKEIKMPDTSVNKTQEHFDFKASSEEKKLCPRFMLRKITNVKIEPSPTFIKNRLIHAGIRPINNIVDITNFVMLETGQPMHAYDAKMLTTGQIVVKRAKAGEKFTTLDEVERTLDETMLMITDGEKSLGIAGVMGGLNSEITDNTTQVIFEAASFDSESIRLTSKKLGLRTDASARFEKGIDINRAKLGLDRACNLVEELNCGVVSENYVDTLDKMPPKNVVTLSFARLVGKLGEDLTKEQVKELLERLYFEIEYQDDKMLVTVPYSRIDITMSDDILEEVSRLFGFDKITSKNIVAEVAIGQKSPMHLFEDMSRSALTANGLTEIITYSFIGAKDLDMINFPKENLLKILNPLGEDTSIMRTTLVPSMMNVVKRNDARKNPFFAGFEIGHIFISQGSDVEPIQKKQLVGAFYGENQGFFELKSMLEGAFEQLAVFNRRYEVENNMHLFHKNRCAKIFAGDTLIGYIGEVHLEILENYEIKKRVNLFVIDFDTLFKTRDLEKKAKPVSKYPSIKRDIAIVVGERVLCSDIEKVIENNSSHILKDVELFDIYQGTNIEKGKKSVAYSLTFTADDRTLKDDEVNEVHANIVSALEKELDAHLRS</sequence>
<dbReference type="GO" id="GO:0140096">
    <property type="term" value="F:catalytic activity, acting on a protein"/>
    <property type="evidence" value="ECO:0007669"/>
    <property type="project" value="UniProtKB-ARBA"/>
</dbReference>
<dbReference type="Gene3D" id="3.30.56.10">
    <property type="match status" value="2"/>
</dbReference>
<dbReference type="Proteomes" id="UP000319424">
    <property type="component" value="Unassembled WGS sequence"/>
</dbReference>
<dbReference type="InterPro" id="IPR005147">
    <property type="entry name" value="tRNA_synthase_B5-dom"/>
</dbReference>
<dbReference type="Pfam" id="PF17759">
    <property type="entry name" value="tRNA_synthFbeta"/>
    <property type="match status" value="1"/>
</dbReference>
<dbReference type="InterPro" id="IPR036690">
    <property type="entry name" value="Fdx_antiC-bd_sf"/>
</dbReference>
<gene>
    <name evidence="15" type="primary">pheT</name>
    <name evidence="20" type="ORF">FL857_09270</name>
</gene>
<comment type="catalytic activity">
    <reaction evidence="14 15">
        <text>tRNA(Phe) + L-phenylalanine + ATP = L-phenylalanyl-tRNA(Phe) + AMP + diphosphate + H(+)</text>
        <dbReference type="Rhea" id="RHEA:19413"/>
        <dbReference type="Rhea" id="RHEA-COMP:9668"/>
        <dbReference type="Rhea" id="RHEA-COMP:9699"/>
        <dbReference type="ChEBI" id="CHEBI:15378"/>
        <dbReference type="ChEBI" id="CHEBI:30616"/>
        <dbReference type="ChEBI" id="CHEBI:33019"/>
        <dbReference type="ChEBI" id="CHEBI:58095"/>
        <dbReference type="ChEBI" id="CHEBI:78442"/>
        <dbReference type="ChEBI" id="CHEBI:78531"/>
        <dbReference type="ChEBI" id="CHEBI:456215"/>
        <dbReference type="EC" id="6.1.1.20"/>
    </reaction>
</comment>
<comment type="subunit">
    <text evidence="3 15">Tetramer of two alpha and two beta subunits.</text>
</comment>
<evidence type="ECO:0000256" key="16">
    <source>
        <dbReference type="PROSITE-ProRule" id="PRU00209"/>
    </source>
</evidence>
<feature type="domain" description="TRNA-binding" evidence="17">
    <location>
        <begin position="39"/>
        <end position="154"/>
    </location>
</feature>
<dbReference type="SMART" id="SM00873">
    <property type="entry name" value="B3_4"/>
    <property type="match status" value="1"/>
</dbReference>
<dbReference type="GO" id="GO:0004826">
    <property type="term" value="F:phenylalanine-tRNA ligase activity"/>
    <property type="evidence" value="ECO:0007669"/>
    <property type="project" value="UniProtKB-UniRule"/>
</dbReference>
<evidence type="ECO:0000313" key="21">
    <source>
        <dbReference type="Proteomes" id="UP000319424"/>
    </source>
</evidence>
<evidence type="ECO:0000256" key="8">
    <source>
        <dbReference type="ARBA" id="ARBA00022741"/>
    </source>
</evidence>
<dbReference type="InterPro" id="IPR012340">
    <property type="entry name" value="NA-bd_OB-fold"/>
</dbReference>
<evidence type="ECO:0000256" key="15">
    <source>
        <dbReference type="HAMAP-Rule" id="MF_00283"/>
    </source>
</evidence>
<evidence type="ECO:0000256" key="2">
    <source>
        <dbReference type="ARBA" id="ARBA00008653"/>
    </source>
</evidence>
<evidence type="ECO:0000256" key="9">
    <source>
        <dbReference type="ARBA" id="ARBA00022840"/>
    </source>
</evidence>
<dbReference type="InterPro" id="IPR041616">
    <property type="entry name" value="PheRS_beta_core"/>
</dbReference>
<dbReference type="NCBIfam" id="NF045760">
    <property type="entry name" value="YtpR"/>
    <property type="match status" value="1"/>
</dbReference>
<feature type="domain" description="B5" evidence="19">
    <location>
        <begin position="406"/>
        <end position="481"/>
    </location>
</feature>
<protein>
    <recommendedName>
        <fullName evidence="15">Phenylalanine--tRNA ligase beta subunit</fullName>
        <ecNumber evidence="15">6.1.1.20</ecNumber>
    </recommendedName>
    <alternativeName>
        <fullName evidence="15">Phenylalanyl-tRNA synthetase beta subunit</fullName>
        <shortName evidence="15">PheRS</shortName>
    </alternativeName>
</protein>
<dbReference type="GO" id="GO:0016740">
    <property type="term" value="F:transferase activity"/>
    <property type="evidence" value="ECO:0007669"/>
    <property type="project" value="UniProtKB-ARBA"/>
</dbReference>
<evidence type="ECO:0000256" key="6">
    <source>
        <dbReference type="ARBA" id="ARBA00022598"/>
    </source>
</evidence>
<evidence type="ECO:0000313" key="20">
    <source>
        <dbReference type="EMBL" id="TRW24025.1"/>
    </source>
</evidence>
<dbReference type="InterPro" id="IPR005121">
    <property type="entry name" value="Fdx_antiC-bd"/>
</dbReference>
<feature type="binding site" evidence="15">
    <location>
        <position position="469"/>
    </location>
    <ligand>
        <name>Mg(2+)</name>
        <dbReference type="ChEBI" id="CHEBI:18420"/>
        <note>shared with alpha subunit</note>
    </ligand>
</feature>
<dbReference type="CDD" id="cd02796">
    <property type="entry name" value="tRNA_bind_bactPheRS"/>
    <property type="match status" value="1"/>
</dbReference>
<dbReference type="SMART" id="SM00874">
    <property type="entry name" value="B5"/>
    <property type="match status" value="1"/>
</dbReference>
<comment type="caution">
    <text evidence="20">The sequence shown here is derived from an EMBL/GenBank/DDBJ whole genome shotgun (WGS) entry which is preliminary data.</text>
</comment>
<evidence type="ECO:0000256" key="4">
    <source>
        <dbReference type="ARBA" id="ARBA00022490"/>
    </source>
</evidence>
<feature type="binding site" evidence="15">
    <location>
        <position position="468"/>
    </location>
    <ligand>
        <name>Mg(2+)</name>
        <dbReference type="ChEBI" id="CHEBI:18420"/>
        <note>shared with alpha subunit</note>
    </ligand>
</feature>
<evidence type="ECO:0000259" key="17">
    <source>
        <dbReference type="PROSITE" id="PS50886"/>
    </source>
</evidence>
<dbReference type="Gene3D" id="3.30.70.380">
    <property type="entry name" value="Ferrodoxin-fold anticodon-binding domain"/>
    <property type="match status" value="1"/>
</dbReference>
<dbReference type="AlphaFoldDB" id="A0A552V0N9"/>
<organism evidence="20 21">
    <name type="scientific">Criibacterium bergeronii</name>
    <dbReference type="NCBI Taxonomy" id="1871336"/>
    <lineage>
        <taxon>Bacteria</taxon>
        <taxon>Bacillati</taxon>
        <taxon>Bacillota</taxon>
        <taxon>Clostridia</taxon>
        <taxon>Peptostreptococcales</taxon>
        <taxon>Filifactoraceae</taxon>
        <taxon>Criibacterium</taxon>
    </lineage>
</organism>
<dbReference type="InterPro" id="IPR045864">
    <property type="entry name" value="aa-tRNA-synth_II/BPL/LPL"/>
</dbReference>
<evidence type="ECO:0000256" key="3">
    <source>
        <dbReference type="ARBA" id="ARBA00011209"/>
    </source>
</evidence>
<keyword evidence="8 15" id="KW-0547">Nucleotide-binding</keyword>
<evidence type="ECO:0000256" key="7">
    <source>
        <dbReference type="ARBA" id="ARBA00022723"/>
    </source>
</evidence>
<keyword evidence="12 15" id="KW-0648">Protein biosynthesis</keyword>
<dbReference type="PANTHER" id="PTHR10947">
    <property type="entry name" value="PHENYLALANYL-TRNA SYNTHETASE BETA CHAIN AND LEUCINE-RICH REPEAT-CONTAINING PROTEIN 47"/>
    <property type="match status" value="1"/>
</dbReference>
<dbReference type="SUPFAM" id="SSF56037">
    <property type="entry name" value="PheT/TilS domain"/>
    <property type="match status" value="1"/>
</dbReference>
<dbReference type="InterPro" id="IPR005146">
    <property type="entry name" value="B3/B4_tRNA-bd"/>
</dbReference>
<dbReference type="SUPFAM" id="SSF50249">
    <property type="entry name" value="Nucleic acid-binding proteins"/>
    <property type="match status" value="1"/>
</dbReference>
<dbReference type="SMART" id="SM00896">
    <property type="entry name" value="FDX-ACB"/>
    <property type="match status" value="1"/>
</dbReference>
<dbReference type="EC" id="6.1.1.20" evidence="15"/>
<evidence type="ECO:0000256" key="11">
    <source>
        <dbReference type="ARBA" id="ARBA00022884"/>
    </source>
</evidence>
<dbReference type="PANTHER" id="PTHR10947:SF0">
    <property type="entry name" value="PHENYLALANINE--TRNA LIGASE BETA SUBUNIT"/>
    <property type="match status" value="1"/>
</dbReference>
<dbReference type="SUPFAM" id="SSF46955">
    <property type="entry name" value="Putative DNA-binding domain"/>
    <property type="match status" value="1"/>
</dbReference>
<keyword evidence="11 16" id="KW-0694">RNA-binding</keyword>
<keyword evidence="4 15" id="KW-0963">Cytoplasm</keyword>
<accession>A0A552V0N9</accession>
<keyword evidence="6 15" id="KW-0436">Ligase</keyword>
<dbReference type="PROSITE" id="PS51483">
    <property type="entry name" value="B5"/>
    <property type="match status" value="1"/>
</dbReference>
<dbReference type="FunFam" id="2.40.50.140:FF:000045">
    <property type="entry name" value="Phenylalanine--tRNA ligase beta subunit"/>
    <property type="match status" value="1"/>
</dbReference>
<proteinExistence type="inferred from homology"/>
<keyword evidence="10 15" id="KW-0460">Magnesium</keyword>
<comment type="subcellular location">
    <subcellularLocation>
        <location evidence="1 15">Cytoplasm</location>
    </subcellularLocation>
</comment>
<feature type="binding site" evidence="15">
    <location>
        <position position="459"/>
    </location>
    <ligand>
        <name>Mg(2+)</name>
        <dbReference type="ChEBI" id="CHEBI:18420"/>
        <note>shared with alpha subunit</note>
    </ligand>
</feature>
<dbReference type="OrthoDB" id="9805455at2"/>
<dbReference type="PROSITE" id="PS51447">
    <property type="entry name" value="FDX_ACB"/>
    <property type="match status" value="1"/>
</dbReference>
<dbReference type="InterPro" id="IPR020825">
    <property type="entry name" value="Phe-tRNA_synthase-like_B3/B4"/>
</dbReference>
<evidence type="ECO:0000256" key="1">
    <source>
        <dbReference type="ARBA" id="ARBA00004496"/>
    </source>
</evidence>
<dbReference type="GO" id="GO:0009328">
    <property type="term" value="C:phenylalanine-tRNA ligase complex"/>
    <property type="evidence" value="ECO:0007669"/>
    <property type="project" value="TreeGrafter"/>
</dbReference>
<dbReference type="CDD" id="cd00769">
    <property type="entry name" value="PheRS_beta_core"/>
    <property type="match status" value="1"/>
</dbReference>
<evidence type="ECO:0000256" key="13">
    <source>
        <dbReference type="ARBA" id="ARBA00023146"/>
    </source>
</evidence>
<dbReference type="Pfam" id="PF01588">
    <property type="entry name" value="tRNA_bind"/>
    <property type="match status" value="1"/>
</dbReference>
<feature type="domain" description="FDX-ACB" evidence="18">
    <location>
        <begin position="697"/>
        <end position="790"/>
    </location>
</feature>
<dbReference type="NCBIfam" id="TIGR00472">
    <property type="entry name" value="pheT_bact"/>
    <property type="match status" value="1"/>
</dbReference>
<dbReference type="SUPFAM" id="SSF54991">
    <property type="entry name" value="Anticodon-binding domain of PheRS"/>
    <property type="match status" value="1"/>
</dbReference>
<dbReference type="SUPFAM" id="SSF55681">
    <property type="entry name" value="Class II aaRS and biotin synthetases"/>
    <property type="match status" value="1"/>
</dbReference>
<dbReference type="PROSITE" id="PS50886">
    <property type="entry name" value="TRBD"/>
    <property type="match status" value="1"/>
</dbReference>
<keyword evidence="9 15" id="KW-0067">ATP-binding</keyword>
<dbReference type="GO" id="GO:0000287">
    <property type="term" value="F:magnesium ion binding"/>
    <property type="evidence" value="ECO:0007669"/>
    <property type="project" value="UniProtKB-UniRule"/>
</dbReference>
<reference evidence="20 21" key="1">
    <citation type="submission" date="2019-07" db="EMBL/GenBank/DDBJ databases">
        <title>Criibacterium bergeronii gen. nov., sp. nov. isolated from human clinical samples.</title>
        <authorList>
            <person name="Maheux A.F."/>
            <person name="Boudreau D.K."/>
            <person name="Berube E."/>
            <person name="Brodeur S."/>
            <person name="Bernard K.A."/>
            <person name="Abed J.Y."/>
            <person name="Ducrey E."/>
            <person name="Guay E.F."/>
            <person name="Raymond F."/>
            <person name="Corbeil J."/>
            <person name="Domingo M.-C."/>
            <person name="Roy P.H."/>
            <person name="Boissinot M."/>
            <person name="Tocheva E.I."/>
            <person name="Omar R.F."/>
        </authorList>
    </citation>
    <scope>NUCLEOTIDE SEQUENCE [LARGE SCALE GENOMIC DNA]</scope>
    <source>
        <strain evidence="20 21">CCRI-24246</strain>
    </source>
</reference>
<dbReference type="Gene3D" id="2.40.50.140">
    <property type="entry name" value="Nucleic acid-binding proteins"/>
    <property type="match status" value="1"/>
</dbReference>
<dbReference type="Pfam" id="PF03147">
    <property type="entry name" value="FDX-ACB"/>
    <property type="match status" value="1"/>
</dbReference>
<dbReference type="FunFam" id="3.30.70.380:FF:000001">
    <property type="entry name" value="Phenylalanine--tRNA ligase beta subunit"/>
    <property type="match status" value="1"/>
</dbReference>
<dbReference type="InterPro" id="IPR002547">
    <property type="entry name" value="tRNA-bd_dom"/>
</dbReference>
<name>A0A552V0N9_9FIRM</name>
<dbReference type="Gene3D" id="3.50.40.10">
    <property type="entry name" value="Phenylalanyl-trna Synthetase, Chain B, domain 3"/>
    <property type="match status" value="1"/>
</dbReference>
<dbReference type="Gene3D" id="3.30.930.10">
    <property type="entry name" value="Bira Bifunctional Protein, Domain 2"/>
    <property type="match status" value="1"/>
</dbReference>
<evidence type="ECO:0000259" key="19">
    <source>
        <dbReference type="PROSITE" id="PS51483"/>
    </source>
</evidence>
<dbReference type="GO" id="GO:0000049">
    <property type="term" value="F:tRNA binding"/>
    <property type="evidence" value="ECO:0007669"/>
    <property type="project" value="UniProtKB-UniRule"/>
</dbReference>
<feature type="binding site" evidence="15">
    <location>
        <position position="465"/>
    </location>
    <ligand>
        <name>Mg(2+)</name>
        <dbReference type="ChEBI" id="CHEBI:18420"/>
        <note>shared with alpha subunit</note>
    </ligand>
</feature>
<comment type="cofactor">
    <cofactor evidence="15">
        <name>Mg(2+)</name>
        <dbReference type="ChEBI" id="CHEBI:18420"/>
    </cofactor>
    <text evidence="15">Binds 2 magnesium ions per tetramer.</text>
</comment>
<dbReference type="RefSeq" id="WP_144398583.1">
    <property type="nucleotide sequence ID" value="NZ_VJXW01000016.1"/>
</dbReference>
<dbReference type="InterPro" id="IPR004532">
    <property type="entry name" value="Phe-tRNA-ligase_IIc_bsu_bact"/>
</dbReference>